<gene>
    <name evidence="1" type="ORF">CLTHE_28980</name>
    <name evidence="2" type="ORF">CLTHE_29750</name>
</gene>
<evidence type="ECO:0000313" key="2">
    <source>
        <dbReference type="EMBL" id="OPX46158.1"/>
    </source>
</evidence>
<name>A0A1V4SS07_9CLOT</name>
<evidence type="ECO:0000313" key="1">
    <source>
        <dbReference type="EMBL" id="OPX46081.1"/>
    </source>
</evidence>
<dbReference type="EMBL" id="LTAY01000092">
    <property type="protein sequence ID" value="OPX46158.1"/>
    <property type="molecule type" value="Genomic_DNA"/>
</dbReference>
<dbReference type="EMBL" id="LTAY01000092">
    <property type="protein sequence ID" value="OPX46081.1"/>
    <property type="molecule type" value="Genomic_DNA"/>
</dbReference>
<evidence type="ECO:0000313" key="3">
    <source>
        <dbReference type="Proteomes" id="UP000191448"/>
    </source>
</evidence>
<reference evidence="1 3" key="1">
    <citation type="submission" date="2016-02" db="EMBL/GenBank/DDBJ databases">
        <title>Genome sequence of Clostridium thermobutyricum DSM 4928.</title>
        <authorList>
            <person name="Poehlein A."/>
            <person name="Daniel R."/>
        </authorList>
    </citation>
    <scope>NUCLEOTIDE SEQUENCE [LARGE SCALE GENOMIC DNA]</scope>
    <source>
        <strain evidence="1 3">DSM 4928</strain>
    </source>
</reference>
<comment type="caution">
    <text evidence="1">The sequence shown here is derived from an EMBL/GenBank/DDBJ whole genome shotgun (WGS) entry which is preliminary data.</text>
</comment>
<protein>
    <submittedName>
        <fullName evidence="1">Uncharacterized protein</fullName>
    </submittedName>
</protein>
<organism evidence="1 3">
    <name type="scientific">Clostridium thermobutyricum DSM 4928</name>
    <dbReference type="NCBI Taxonomy" id="1121339"/>
    <lineage>
        <taxon>Bacteria</taxon>
        <taxon>Bacillati</taxon>
        <taxon>Bacillota</taxon>
        <taxon>Clostridia</taxon>
        <taxon>Eubacteriales</taxon>
        <taxon>Clostridiaceae</taxon>
        <taxon>Clostridium</taxon>
    </lineage>
</organism>
<accession>A0A1V4SS07</accession>
<sequence length="47" mass="5507">MIHLEKDTLLKDTMEYEEYTKNEAKLTDEEKRALGIKVCSGCCKNRK</sequence>
<proteinExistence type="predicted"/>
<dbReference type="AlphaFoldDB" id="A0A1V4SS07"/>
<dbReference type="Proteomes" id="UP000191448">
    <property type="component" value="Unassembled WGS sequence"/>
</dbReference>
<dbReference type="RefSeq" id="WP_002596997.1">
    <property type="nucleotide sequence ID" value="NZ_LTAY01000092.1"/>
</dbReference>